<dbReference type="SUPFAM" id="SSF53383">
    <property type="entry name" value="PLP-dependent transferases"/>
    <property type="match status" value="1"/>
</dbReference>
<evidence type="ECO:0000256" key="1">
    <source>
        <dbReference type="ARBA" id="ARBA00001933"/>
    </source>
</evidence>
<dbReference type="Gene3D" id="3.90.1150.100">
    <property type="match status" value="2"/>
</dbReference>
<dbReference type="InterPro" id="IPR004839">
    <property type="entry name" value="Aminotransferase_I/II_large"/>
</dbReference>
<protein>
    <recommendedName>
        <fullName evidence="6">Aminotransferase class I/classII large domain-containing protein</fullName>
    </recommendedName>
</protein>
<reference evidence="7" key="1">
    <citation type="submission" date="2018-05" db="EMBL/GenBank/DDBJ databases">
        <authorList>
            <person name="Lanie J.A."/>
            <person name="Ng W.-L."/>
            <person name="Kazmierczak K.M."/>
            <person name="Andrzejewski T.M."/>
            <person name="Davidsen T.M."/>
            <person name="Wayne K.J."/>
            <person name="Tettelin H."/>
            <person name="Glass J.I."/>
            <person name="Rusch D."/>
            <person name="Podicherti R."/>
            <person name="Tsui H.-C.T."/>
            <person name="Winkler M.E."/>
        </authorList>
    </citation>
    <scope>NUCLEOTIDE SEQUENCE</scope>
</reference>
<sequence length="445" mass="50181">MNSKNNIFPLDSDFLKKCLNDWEVDLTHVSIRELNRLVDELSAHFEVEFLRFEFGVPGLPPNKIGPEEEIRILQHNPRIPSIYPPFDGIPRLKVAAANFIKKFLDIDVPPKSCIPTVGAMHSGFICQAIAGRKCPESNTILYLDPGFPVNKLQTKFLGLQEKSIDLFDYRGDALINKIEEIFSTNKIGGLLWSSPNNPTWVCLKESELEGIGNLLTKYDVLGIEDAAYFGMDYRQDYSQPGVPPFIPTIARYTDNYFLTISSSKIFSYAGQRIAMTVISPKLMEKRYKNLRKYFDTERIGHAFVHGGIYPTTAGVPQTPQHALAALLEAASNGEYNFLDEVKVYSQLASKIKIIFQKYDFNLVYDEDMGEPISDGFYFTISRKGMTGAELLFQMLRFGMAGIPLSTTGSTKEGIRICVSIIRDSQLDEMEDRLSALNHQLQPNPV</sequence>
<evidence type="ECO:0000256" key="3">
    <source>
        <dbReference type="ARBA" id="ARBA00022576"/>
    </source>
</evidence>
<gene>
    <name evidence="7" type="ORF">METZ01_LOCUS140542</name>
</gene>
<dbReference type="PANTHER" id="PTHR46383">
    <property type="entry name" value="ASPARTATE AMINOTRANSFERASE"/>
    <property type="match status" value="1"/>
</dbReference>
<keyword evidence="5" id="KW-0663">Pyridoxal phosphate</keyword>
<evidence type="ECO:0000256" key="2">
    <source>
        <dbReference type="ARBA" id="ARBA00007441"/>
    </source>
</evidence>
<dbReference type="AlphaFoldDB" id="A0A381ZEE8"/>
<comment type="cofactor">
    <cofactor evidence="1">
        <name>pyridoxal 5'-phosphate</name>
        <dbReference type="ChEBI" id="CHEBI:597326"/>
    </cofactor>
</comment>
<dbReference type="InterPro" id="IPR015421">
    <property type="entry name" value="PyrdxlP-dep_Trfase_major"/>
</dbReference>
<evidence type="ECO:0000256" key="4">
    <source>
        <dbReference type="ARBA" id="ARBA00022679"/>
    </source>
</evidence>
<keyword evidence="3" id="KW-0032">Aminotransferase</keyword>
<dbReference type="InterPro" id="IPR015424">
    <property type="entry name" value="PyrdxlP-dep_Trfase"/>
</dbReference>
<dbReference type="Gene3D" id="3.40.640.10">
    <property type="entry name" value="Type I PLP-dependent aspartate aminotransferase-like (Major domain)"/>
    <property type="match status" value="1"/>
</dbReference>
<keyword evidence="4" id="KW-0808">Transferase</keyword>
<dbReference type="CDD" id="cd00609">
    <property type="entry name" value="AAT_like"/>
    <property type="match status" value="1"/>
</dbReference>
<dbReference type="EMBL" id="UINC01021019">
    <property type="protein sequence ID" value="SVA87688.1"/>
    <property type="molecule type" value="Genomic_DNA"/>
</dbReference>
<name>A0A381ZEE8_9ZZZZ</name>
<dbReference type="PANTHER" id="PTHR46383:SF1">
    <property type="entry name" value="ASPARTATE AMINOTRANSFERASE"/>
    <property type="match status" value="1"/>
</dbReference>
<dbReference type="Pfam" id="PF00155">
    <property type="entry name" value="Aminotran_1_2"/>
    <property type="match status" value="1"/>
</dbReference>
<evidence type="ECO:0000259" key="6">
    <source>
        <dbReference type="Pfam" id="PF00155"/>
    </source>
</evidence>
<comment type="similarity">
    <text evidence="2">Belongs to the class-I pyridoxal-phosphate-dependent aminotransferase family.</text>
</comment>
<accession>A0A381ZEE8</accession>
<evidence type="ECO:0000256" key="5">
    <source>
        <dbReference type="ARBA" id="ARBA00022898"/>
    </source>
</evidence>
<evidence type="ECO:0000313" key="7">
    <source>
        <dbReference type="EMBL" id="SVA87688.1"/>
    </source>
</evidence>
<organism evidence="7">
    <name type="scientific">marine metagenome</name>
    <dbReference type="NCBI Taxonomy" id="408172"/>
    <lineage>
        <taxon>unclassified sequences</taxon>
        <taxon>metagenomes</taxon>
        <taxon>ecological metagenomes</taxon>
    </lineage>
</organism>
<proteinExistence type="inferred from homology"/>
<feature type="domain" description="Aminotransferase class I/classII large" evidence="6">
    <location>
        <begin position="81"/>
        <end position="288"/>
    </location>
</feature>
<dbReference type="GO" id="GO:0030170">
    <property type="term" value="F:pyridoxal phosphate binding"/>
    <property type="evidence" value="ECO:0007669"/>
    <property type="project" value="InterPro"/>
</dbReference>
<dbReference type="GO" id="GO:0006520">
    <property type="term" value="P:amino acid metabolic process"/>
    <property type="evidence" value="ECO:0007669"/>
    <property type="project" value="InterPro"/>
</dbReference>
<dbReference type="GO" id="GO:0008483">
    <property type="term" value="F:transaminase activity"/>
    <property type="evidence" value="ECO:0007669"/>
    <property type="project" value="UniProtKB-KW"/>
</dbReference>
<dbReference type="InterPro" id="IPR050596">
    <property type="entry name" value="AspAT/PAT-like"/>
</dbReference>